<dbReference type="PANTHER" id="PTHR33052">
    <property type="entry name" value="DUF4228 DOMAIN PROTEIN-RELATED"/>
    <property type="match status" value="1"/>
</dbReference>
<evidence type="ECO:0000313" key="3">
    <source>
        <dbReference type="Proteomes" id="UP000237105"/>
    </source>
</evidence>
<feature type="region of interest" description="Disordered" evidence="1">
    <location>
        <begin position="149"/>
        <end position="199"/>
    </location>
</feature>
<evidence type="ECO:0000313" key="2">
    <source>
        <dbReference type="EMBL" id="PON79842.1"/>
    </source>
</evidence>
<dbReference type="EMBL" id="JXTB01000003">
    <property type="protein sequence ID" value="PON79842.1"/>
    <property type="molecule type" value="Genomic_DNA"/>
</dbReference>
<gene>
    <name evidence="2" type="ORF">PanWU01x14_010740</name>
</gene>
<accession>A0A2P5E2S4</accession>
<evidence type="ECO:0000256" key="1">
    <source>
        <dbReference type="SAM" id="MobiDB-lite"/>
    </source>
</evidence>
<organism evidence="2 3">
    <name type="scientific">Parasponia andersonii</name>
    <name type="common">Sponia andersonii</name>
    <dbReference type="NCBI Taxonomy" id="3476"/>
    <lineage>
        <taxon>Eukaryota</taxon>
        <taxon>Viridiplantae</taxon>
        <taxon>Streptophyta</taxon>
        <taxon>Embryophyta</taxon>
        <taxon>Tracheophyta</taxon>
        <taxon>Spermatophyta</taxon>
        <taxon>Magnoliopsida</taxon>
        <taxon>eudicotyledons</taxon>
        <taxon>Gunneridae</taxon>
        <taxon>Pentapetalae</taxon>
        <taxon>rosids</taxon>
        <taxon>fabids</taxon>
        <taxon>Rosales</taxon>
        <taxon>Cannabaceae</taxon>
        <taxon>Parasponia</taxon>
    </lineage>
</organism>
<dbReference type="Pfam" id="PF14009">
    <property type="entry name" value="PADRE"/>
    <property type="match status" value="1"/>
</dbReference>
<keyword evidence="3" id="KW-1185">Reference proteome</keyword>
<dbReference type="Proteomes" id="UP000237105">
    <property type="component" value="Unassembled WGS sequence"/>
</dbReference>
<dbReference type="OrthoDB" id="1642380at2759"/>
<reference evidence="3" key="1">
    <citation type="submission" date="2016-06" db="EMBL/GenBank/DDBJ databases">
        <title>Parallel loss of symbiosis genes in relatives of nitrogen-fixing non-legume Parasponia.</title>
        <authorList>
            <person name="Van Velzen R."/>
            <person name="Holmer R."/>
            <person name="Bu F."/>
            <person name="Rutten L."/>
            <person name="Van Zeijl A."/>
            <person name="Liu W."/>
            <person name="Santuari L."/>
            <person name="Cao Q."/>
            <person name="Sharma T."/>
            <person name="Shen D."/>
            <person name="Roswanjaya Y."/>
            <person name="Wardhani T."/>
            <person name="Kalhor M.S."/>
            <person name="Jansen J."/>
            <person name="Van den Hoogen J."/>
            <person name="Gungor B."/>
            <person name="Hartog M."/>
            <person name="Hontelez J."/>
            <person name="Verver J."/>
            <person name="Yang W.-C."/>
            <person name="Schijlen E."/>
            <person name="Repin R."/>
            <person name="Schilthuizen M."/>
            <person name="Schranz E."/>
            <person name="Heidstra R."/>
            <person name="Miyata K."/>
            <person name="Fedorova E."/>
            <person name="Kohlen W."/>
            <person name="Bisseling T."/>
            <person name="Smit S."/>
            <person name="Geurts R."/>
        </authorList>
    </citation>
    <scope>NUCLEOTIDE SEQUENCE [LARGE SCALE GENOMIC DNA]</scope>
    <source>
        <strain evidence="3">cv. WU1-14</strain>
    </source>
</reference>
<name>A0A2P5E2S4_PARAD</name>
<dbReference type="AlphaFoldDB" id="A0A2P5E2S4"/>
<dbReference type="InterPro" id="IPR025322">
    <property type="entry name" value="PADRE_dom"/>
</dbReference>
<feature type="compositionally biased region" description="Polar residues" evidence="1">
    <location>
        <begin position="187"/>
        <end position="199"/>
    </location>
</feature>
<sequence length="199" mass="22877">MAFSNWLCSNSSKNLVVKIVYPGGHVELHDRPVLASEIMLRNPRCAVAHPQVFQQPWATVPPETMLMLGEKFYVVPINTVRKLQRFSLKYSPVRRRQTSSSSSDEEYYSVEREHSADSAMDLDKEEGSFWDFKYCFFWVAKAKGNGGVSREERRSILTRRKRTNNTSSTTSNGMTRGSPKRFASLDRNWQPSLESITEE</sequence>
<protein>
    <submittedName>
        <fullName evidence="2">Uncharacterized protein</fullName>
    </submittedName>
</protein>
<proteinExistence type="predicted"/>
<comment type="caution">
    <text evidence="2">The sequence shown here is derived from an EMBL/GenBank/DDBJ whole genome shotgun (WGS) entry which is preliminary data.</text>
</comment>